<accession>S9Q3W5</accession>
<dbReference type="InterPro" id="IPR001251">
    <property type="entry name" value="CRAL-TRIO_dom"/>
</dbReference>
<dbReference type="GO" id="GO:0005096">
    <property type="term" value="F:GTPase activator activity"/>
    <property type="evidence" value="ECO:0007669"/>
    <property type="project" value="UniProtKB-ARBA"/>
</dbReference>
<dbReference type="InterPro" id="IPR008936">
    <property type="entry name" value="Rho_GTPase_activation_prot"/>
</dbReference>
<dbReference type="OMA" id="SHNPDCD"/>
<dbReference type="CDD" id="cd00170">
    <property type="entry name" value="SEC14"/>
    <property type="match status" value="1"/>
</dbReference>
<dbReference type="eggNOG" id="KOG4406">
    <property type="taxonomic scope" value="Eukaryota"/>
</dbReference>
<dbReference type="Gene3D" id="3.40.525.10">
    <property type="entry name" value="CRAL-TRIO lipid binding domain"/>
    <property type="match status" value="1"/>
</dbReference>
<dbReference type="GO" id="GO:0032153">
    <property type="term" value="C:cell division site"/>
    <property type="evidence" value="ECO:0007669"/>
    <property type="project" value="UniProtKB-ARBA"/>
</dbReference>
<dbReference type="Pfam" id="PF00620">
    <property type="entry name" value="RhoGAP"/>
    <property type="match status" value="1"/>
</dbReference>
<dbReference type="OrthoDB" id="410651at2759"/>
<dbReference type="InterPro" id="IPR036865">
    <property type="entry name" value="CRAL-TRIO_dom_sf"/>
</dbReference>
<dbReference type="PANTHER" id="PTHR45808">
    <property type="entry name" value="RHO GTPASE-ACTIVATING PROTEIN 68F"/>
    <property type="match status" value="1"/>
</dbReference>
<dbReference type="PANTHER" id="PTHR45808:SF2">
    <property type="entry name" value="RHO GTPASE-ACTIVATING PROTEIN 68F"/>
    <property type="match status" value="1"/>
</dbReference>
<dbReference type="GO" id="GO:0007264">
    <property type="term" value="P:small GTPase-mediated signal transduction"/>
    <property type="evidence" value="ECO:0007669"/>
    <property type="project" value="TreeGrafter"/>
</dbReference>
<dbReference type="RefSeq" id="XP_013016207.1">
    <property type="nucleotide sequence ID" value="XM_013160753.1"/>
</dbReference>
<dbReference type="CDD" id="cd00159">
    <property type="entry name" value="RhoGAP"/>
    <property type="match status" value="1"/>
</dbReference>
<evidence type="ECO:0000313" key="2">
    <source>
        <dbReference type="EMBL" id="EPX74777.1"/>
    </source>
</evidence>
<dbReference type="AlphaFoldDB" id="S9Q3W5"/>
<dbReference type="PROSITE" id="PS50238">
    <property type="entry name" value="RHOGAP"/>
    <property type="match status" value="1"/>
</dbReference>
<dbReference type="InterPro" id="IPR000198">
    <property type="entry name" value="RhoGAP_dom"/>
</dbReference>
<dbReference type="GO" id="GO:0005938">
    <property type="term" value="C:cell cortex"/>
    <property type="evidence" value="ECO:0007669"/>
    <property type="project" value="UniProtKB-ARBA"/>
</dbReference>
<dbReference type="HOGENOM" id="CLU_738010_0_0_1"/>
<proteinExistence type="predicted"/>
<evidence type="ECO:0000259" key="1">
    <source>
        <dbReference type="PROSITE" id="PS50238"/>
    </source>
</evidence>
<dbReference type="SUPFAM" id="SSF48350">
    <property type="entry name" value="GTPase activation domain, GAP"/>
    <property type="match status" value="1"/>
</dbReference>
<protein>
    <submittedName>
        <fullName evidence="2">Rho-type GTPase activating protein</fullName>
    </submittedName>
</protein>
<sequence length="372" mass="43495">MEDYLKCFCFISGVDDEHDKVLVVVTAFLKPLLDSGVTDIIQRIYDRVRELVSADENYTAVFFSHESNILPYLNFCTKAYMNMDYYLHKRVKAVHVVHSDWVSRMAIRTLLSFVSPKFYQKFHYSSSLSHLAKHVPLQQLKLPVMIYEFDRTIEPRIFSNASIQQKSSMNSYSFLTPIQKWSRPPNALIDACRVIRNSLDVQGLFRRSSSKKHLDILIELYENQCIVDLESFGVFSACALIKYIFRSTSMPLFTNTFVEDLSKAQDEYLHETNDSLVFLRAFVERNMDETSQKAARYIFSLLFEIDKHQEENLMNSQNLIICVGPSFLQSNDITSLLVMKEKESGPYFKFLQLSILHWREIFTISENWDVYL</sequence>
<feature type="domain" description="Rho-GAP" evidence="1">
    <location>
        <begin position="176"/>
        <end position="362"/>
    </location>
</feature>
<keyword evidence="3" id="KW-1185">Reference proteome</keyword>
<dbReference type="Gene3D" id="1.10.555.10">
    <property type="entry name" value="Rho GTPase activation protein"/>
    <property type="match status" value="1"/>
</dbReference>
<name>S9Q3W5_SCHOY</name>
<organism evidence="2 3">
    <name type="scientific">Schizosaccharomyces octosporus (strain yFS286)</name>
    <name type="common">Fission yeast</name>
    <name type="synonym">Octosporomyces octosporus</name>
    <dbReference type="NCBI Taxonomy" id="483514"/>
    <lineage>
        <taxon>Eukaryota</taxon>
        <taxon>Fungi</taxon>
        <taxon>Dikarya</taxon>
        <taxon>Ascomycota</taxon>
        <taxon>Taphrinomycotina</taxon>
        <taxon>Schizosaccharomycetes</taxon>
        <taxon>Schizosaccharomycetales</taxon>
        <taxon>Schizosaccharomycetaceae</taxon>
        <taxon>Schizosaccharomyces</taxon>
    </lineage>
</organism>
<dbReference type="Proteomes" id="UP000016088">
    <property type="component" value="Unassembled WGS sequence"/>
</dbReference>
<reference evidence="2 3" key="1">
    <citation type="journal article" date="2011" name="Science">
        <title>Comparative functional genomics of the fission yeasts.</title>
        <authorList>
            <person name="Rhind N."/>
            <person name="Chen Z."/>
            <person name="Yassour M."/>
            <person name="Thompson D.A."/>
            <person name="Haas B.J."/>
            <person name="Habib N."/>
            <person name="Wapinski I."/>
            <person name="Roy S."/>
            <person name="Lin M.F."/>
            <person name="Heiman D.I."/>
            <person name="Young S.K."/>
            <person name="Furuya K."/>
            <person name="Guo Y."/>
            <person name="Pidoux A."/>
            <person name="Chen H.M."/>
            <person name="Robbertse B."/>
            <person name="Goldberg J.M."/>
            <person name="Aoki K."/>
            <person name="Bayne E.H."/>
            <person name="Berlin A.M."/>
            <person name="Desjardins C.A."/>
            <person name="Dobbs E."/>
            <person name="Dukaj L."/>
            <person name="Fan L."/>
            <person name="FitzGerald M.G."/>
            <person name="French C."/>
            <person name="Gujja S."/>
            <person name="Hansen K."/>
            <person name="Keifenheim D."/>
            <person name="Levin J.Z."/>
            <person name="Mosher R.A."/>
            <person name="Mueller C.A."/>
            <person name="Pfiffner J."/>
            <person name="Priest M."/>
            <person name="Russ C."/>
            <person name="Smialowska A."/>
            <person name="Swoboda P."/>
            <person name="Sykes S.M."/>
            <person name="Vaughn M."/>
            <person name="Vengrova S."/>
            <person name="Yoder R."/>
            <person name="Zeng Q."/>
            <person name="Allshire R."/>
            <person name="Baulcombe D."/>
            <person name="Birren B.W."/>
            <person name="Brown W."/>
            <person name="Ekwall K."/>
            <person name="Kellis M."/>
            <person name="Leatherwood J."/>
            <person name="Levin H."/>
            <person name="Margalit H."/>
            <person name="Martienssen R."/>
            <person name="Nieduszynski C.A."/>
            <person name="Spatafora J.W."/>
            <person name="Friedman N."/>
            <person name="Dalgaard J.Z."/>
            <person name="Baumann P."/>
            <person name="Niki H."/>
            <person name="Regev A."/>
            <person name="Nusbaum C."/>
        </authorList>
    </citation>
    <scope>NUCLEOTIDE SEQUENCE [LARGE SCALE GENOMIC DNA]</scope>
    <source>
        <strain evidence="3">yFS286</strain>
    </source>
</reference>
<dbReference type="SUPFAM" id="SSF52087">
    <property type="entry name" value="CRAL/TRIO domain"/>
    <property type="match status" value="1"/>
</dbReference>
<gene>
    <name evidence="2" type="ORF">SOCG_02259</name>
</gene>
<dbReference type="VEuPathDB" id="FungiDB:SOCG_02259"/>
<dbReference type="GeneID" id="25031237"/>
<dbReference type="SMART" id="SM00324">
    <property type="entry name" value="RhoGAP"/>
    <property type="match status" value="1"/>
</dbReference>
<dbReference type="EMBL" id="KE503206">
    <property type="protein sequence ID" value="EPX74777.1"/>
    <property type="molecule type" value="Genomic_DNA"/>
</dbReference>
<dbReference type="Pfam" id="PF13716">
    <property type="entry name" value="CRAL_TRIO_2"/>
    <property type="match status" value="1"/>
</dbReference>
<evidence type="ECO:0000313" key="3">
    <source>
        <dbReference type="Proteomes" id="UP000016088"/>
    </source>
</evidence>